<dbReference type="InterPro" id="IPR024185">
    <property type="entry name" value="FTHF_cligase-like_sf"/>
</dbReference>
<dbReference type="PANTHER" id="PTHR43682">
    <property type="entry name" value="LACTATE UTILIZATION PROTEIN C"/>
    <property type="match status" value="1"/>
</dbReference>
<evidence type="ECO:0000313" key="2">
    <source>
        <dbReference type="EMBL" id="ELS58227.1"/>
    </source>
</evidence>
<feature type="domain" description="LUD" evidence="1">
    <location>
        <begin position="113"/>
        <end position="209"/>
    </location>
</feature>
<reference evidence="2 3" key="1">
    <citation type="journal article" date="2013" name="Genome Announc.">
        <title>Draft Genome Sequence of Streptomyces viridochromogenes Strain Tu57, Producer of Avilamycin.</title>
        <authorList>
            <person name="Gruning B.A."/>
            <person name="Erxleben A."/>
            <person name="Hahnlein A."/>
            <person name="Gunther S."/>
        </authorList>
    </citation>
    <scope>NUCLEOTIDE SEQUENCE [LARGE SCALE GENOMIC DNA]</scope>
    <source>
        <strain evidence="2 3">Tue57</strain>
    </source>
</reference>
<dbReference type="InterPro" id="IPR037171">
    <property type="entry name" value="NagB/RpiA_transferase-like"/>
</dbReference>
<organism evidence="2 3">
    <name type="scientific">Streptomyces viridochromogenes Tue57</name>
    <dbReference type="NCBI Taxonomy" id="1160705"/>
    <lineage>
        <taxon>Bacteria</taxon>
        <taxon>Bacillati</taxon>
        <taxon>Actinomycetota</taxon>
        <taxon>Actinomycetes</taxon>
        <taxon>Kitasatosporales</taxon>
        <taxon>Streptomycetaceae</taxon>
        <taxon>Streptomyces</taxon>
    </lineage>
</organism>
<dbReference type="Gene3D" id="3.40.50.10420">
    <property type="entry name" value="NagB/RpiA/CoA transferase-like"/>
    <property type="match status" value="1"/>
</dbReference>
<dbReference type="AlphaFoldDB" id="L8PS68"/>
<dbReference type="InterPro" id="IPR003741">
    <property type="entry name" value="LUD_dom"/>
</dbReference>
<evidence type="ECO:0000313" key="3">
    <source>
        <dbReference type="Proteomes" id="UP000011205"/>
    </source>
</evidence>
<name>L8PS68_STRVR</name>
<dbReference type="Pfam" id="PF02589">
    <property type="entry name" value="LUD_dom"/>
    <property type="match status" value="1"/>
</dbReference>
<dbReference type="SUPFAM" id="SSF100950">
    <property type="entry name" value="NagB/RpiA/CoA transferase-like"/>
    <property type="match status" value="1"/>
</dbReference>
<dbReference type="PATRIC" id="fig|1160705.3.peg.774"/>
<protein>
    <submittedName>
        <fullName evidence="2">Putative Lactate utilization protein B/C</fullName>
    </submittedName>
</protein>
<dbReference type="EMBL" id="AMLP01000032">
    <property type="protein sequence ID" value="ELS58227.1"/>
    <property type="molecule type" value="Genomic_DNA"/>
</dbReference>
<proteinExistence type="predicted"/>
<accession>L8PS68</accession>
<gene>
    <name evidence="2" type="ORF">STVIR_0778</name>
</gene>
<sequence length="226" mass="24294">MLMEAREEILQRVRTALSDVPPDEKPEDVPVPRDYARSRQVDVVGLFAERVADYDATVHFVDPRDVPEALAVALAGARQVAVPADLPDSWLTALATETAVLRDSSDVPVSDLHEVDAVVTGAAVGIAETGTIVLDASARQGRRVLSLLPHLHVCVISSDQLVGTVPEAVSRLDLTRACTWISGPSATSDIELARVEGVHGPRTLQVLVVRERPAASAVQRAKRHDE</sequence>
<comment type="caution">
    <text evidence="2">The sequence shown here is derived from an EMBL/GenBank/DDBJ whole genome shotgun (WGS) entry which is preliminary data.</text>
</comment>
<evidence type="ECO:0000259" key="1">
    <source>
        <dbReference type="Pfam" id="PF02589"/>
    </source>
</evidence>
<dbReference type="Proteomes" id="UP000011205">
    <property type="component" value="Unassembled WGS sequence"/>
</dbReference>
<dbReference type="PANTHER" id="PTHR43682:SF1">
    <property type="entry name" value="LACTATE UTILIZATION PROTEIN C"/>
    <property type="match status" value="1"/>
</dbReference>